<feature type="domain" description="Glycoside hydrolase family 65 C-terminal" evidence="10">
    <location>
        <begin position="514"/>
        <end position="561"/>
    </location>
</feature>
<evidence type="ECO:0000256" key="3">
    <source>
        <dbReference type="ARBA" id="ARBA00023295"/>
    </source>
</evidence>
<dbReference type="EMBL" id="DS469667">
    <property type="protein sequence ID" value="EDO36562.1"/>
    <property type="molecule type" value="Genomic_DNA"/>
</dbReference>
<dbReference type="AlphaFoldDB" id="A7SIA8"/>
<dbReference type="InterPro" id="IPR005194">
    <property type="entry name" value="Glyco_hydro_65_C"/>
</dbReference>
<sequence>SYALDVSEAVFYRWFKADGGTFDVEQRIYAHRSRKHLLVVEISVNNSLQRDVTLTLTTNRGGISRDVDLNETVFKPGLRVAVGKVKVLEESNGYRANVAMVWDEIPANLTVRASGEQHWYFITAIVTSLDNTLSPENEALNQARKDLLASHKDAWKTLWSTGRIDVEGDLQLSQAIYSSMYNILSSTRADWPYGLSPGGLPGGEEYMGHTFWDQDIWMYPSLVLLQPDLARACLQYRYHRLPAARLISQKFGMKGAMFPWESSLSGVETSPGLVYGETQVHITGDIAYAAKLYWWATKDQQWMRETGYQLATQTAEYWASRANYRDAADQYVIQYVMPPDEYQFPVDNSVYTNVVAKLNLEFAIQISKILGKYYPSRWEWIRDKMYIPFDTERHYHPEFDGYHPGIKVKQADTILIGYPLMFNMSKQIRRNDLEMYEKVTDRNGPAMTHSMFAIGWLEVGDKKRAAKAFARNYENIQGPFKVWTEQSHSRGAVNFITGAGGFLQGLLHGYGGVRVREDSLEINPTLPPSTTRLTLTGVHYLGSVIDIALDASRVNVTLTSTSQIAPSLE</sequence>
<dbReference type="Pfam" id="PF03633">
    <property type="entry name" value="Glyco_hydro_65C"/>
    <property type="match status" value="1"/>
</dbReference>
<dbReference type="Proteomes" id="UP000001593">
    <property type="component" value="Unassembled WGS sequence"/>
</dbReference>
<evidence type="ECO:0000256" key="7">
    <source>
        <dbReference type="ARBA" id="ARBA00071505"/>
    </source>
</evidence>
<evidence type="ECO:0000256" key="5">
    <source>
        <dbReference type="ARBA" id="ARBA00053339"/>
    </source>
</evidence>
<feature type="non-terminal residue" evidence="11">
    <location>
        <position position="569"/>
    </location>
</feature>
<evidence type="ECO:0000256" key="8">
    <source>
        <dbReference type="ARBA" id="ARBA00079982"/>
    </source>
</evidence>
<dbReference type="OMA" id="DKMYIPF"/>
<keyword evidence="3" id="KW-0326">Glycosidase</keyword>
<dbReference type="STRING" id="45351.A7SIA8"/>
<dbReference type="GO" id="GO:0047402">
    <property type="term" value="F:protein-glucosylgalactosylhydroxylysine glucosidase activity"/>
    <property type="evidence" value="ECO:0007669"/>
    <property type="project" value="UniProtKB-EC"/>
</dbReference>
<dbReference type="GO" id="GO:0004553">
    <property type="term" value="F:hydrolase activity, hydrolyzing O-glycosyl compounds"/>
    <property type="evidence" value="ECO:0000318"/>
    <property type="project" value="GO_Central"/>
</dbReference>
<dbReference type="Gene3D" id="2.60.420.10">
    <property type="entry name" value="Maltose phosphorylase, domain 3"/>
    <property type="match status" value="1"/>
</dbReference>
<dbReference type="GO" id="GO:0005975">
    <property type="term" value="P:carbohydrate metabolic process"/>
    <property type="evidence" value="ECO:0000318"/>
    <property type="project" value="GO_Central"/>
</dbReference>
<evidence type="ECO:0000256" key="1">
    <source>
        <dbReference type="ARBA" id="ARBA00006768"/>
    </source>
</evidence>
<organism evidence="11 12">
    <name type="scientific">Nematostella vectensis</name>
    <name type="common">Starlet sea anemone</name>
    <dbReference type="NCBI Taxonomy" id="45351"/>
    <lineage>
        <taxon>Eukaryota</taxon>
        <taxon>Metazoa</taxon>
        <taxon>Cnidaria</taxon>
        <taxon>Anthozoa</taxon>
        <taxon>Hexacorallia</taxon>
        <taxon>Actiniaria</taxon>
        <taxon>Edwardsiidae</taxon>
        <taxon>Nematostella</taxon>
    </lineage>
</organism>
<evidence type="ECO:0000256" key="2">
    <source>
        <dbReference type="ARBA" id="ARBA00022801"/>
    </source>
</evidence>
<name>A7SIA8_NEMVE</name>
<gene>
    <name evidence="11" type="ORF">NEMVEDRAFT_v1g119418</name>
</gene>
<evidence type="ECO:0000256" key="6">
    <source>
        <dbReference type="ARBA" id="ARBA00066430"/>
    </source>
</evidence>
<dbReference type="SUPFAM" id="SSF48208">
    <property type="entry name" value="Six-hairpin glycosidases"/>
    <property type="match status" value="1"/>
</dbReference>
<comment type="catalytic activity">
    <reaction evidence="4">
        <text>(5R)-5-O-[alpha-D-glucosyl-(1-&gt;2)-beta-D-galactosyl]-5-hydroxy-L-lysyl-[collagen] + H2O = (5R)-5-O-(beta-D-galactosyl)-5-hydroxy-L-lysyl-[collagen] + D-glucose</text>
        <dbReference type="Rhea" id="RHEA:11068"/>
        <dbReference type="Rhea" id="RHEA-COMP:12753"/>
        <dbReference type="Rhea" id="RHEA-COMP:12754"/>
        <dbReference type="ChEBI" id="CHEBI:4167"/>
        <dbReference type="ChEBI" id="CHEBI:15377"/>
        <dbReference type="ChEBI" id="CHEBI:133443"/>
        <dbReference type="ChEBI" id="CHEBI:133452"/>
        <dbReference type="EC" id="3.2.1.107"/>
    </reaction>
</comment>
<comment type="function">
    <text evidence="5">Catalyzes the hydrolysis of glucose from the disaccharide unit linked to hydroxylysine residues of collagen and collagen-like proteins.</text>
</comment>
<dbReference type="eggNOG" id="KOG4125">
    <property type="taxonomic scope" value="Eukaryota"/>
</dbReference>
<comment type="similarity">
    <text evidence="1">Belongs to the glycosyl hydrolase 65 family.</text>
</comment>
<dbReference type="PANTHER" id="PTHR11051:SF8">
    <property type="entry name" value="PROTEIN-GLUCOSYLGALACTOSYLHYDROXYLYSINE GLUCOSIDASE"/>
    <property type="match status" value="1"/>
</dbReference>
<feature type="domain" description="Glycoside hydrolase family 65 central catalytic" evidence="9">
    <location>
        <begin position="194"/>
        <end position="403"/>
    </location>
</feature>
<dbReference type="Pfam" id="PF03632">
    <property type="entry name" value="Glyco_hydro_65m"/>
    <property type="match status" value="1"/>
</dbReference>
<dbReference type="Gene3D" id="1.50.10.10">
    <property type="match status" value="1"/>
</dbReference>
<evidence type="ECO:0000313" key="12">
    <source>
        <dbReference type="Proteomes" id="UP000001593"/>
    </source>
</evidence>
<dbReference type="InterPro" id="IPR008928">
    <property type="entry name" value="6-hairpin_glycosidase_sf"/>
</dbReference>
<dbReference type="FunFam" id="1.50.10.10:FF:000023">
    <property type="entry name" value="Protein-glucosylgalactosylhydroxylysine glucosidase"/>
    <property type="match status" value="1"/>
</dbReference>
<dbReference type="InterPro" id="IPR005195">
    <property type="entry name" value="Glyco_hydro_65_M"/>
</dbReference>
<keyword evidence="2" id="KW-0378">Hydrolase</keyword>
<dbReference type="PANTHER" id="PTHR11051">
    <property type="entry name" value="GLYCOSYL HYDROLASE-RELATED"/>
    <property type="match status" value="1"/>
</dbReference>
<proteinExistence type="inferred from homology"/>
<evidence type="ECO:0000259" key="10">
    <source>
        <dbReference type="Pfam" id="PF03633"/>
    </source>
</evidence>
<dbReference type="HOGENOM" id="CLU_006285_4_3_1"/>
<evidence type="ECO:0000259" key="9">
    <source>
        <dbReference type="Pfam" id="PF03632"/>
    </source>
</evidence>
<dbReference type="InterPro" id="IPR012341">
    <property type="entry name" value="6hp_glycosidase-like_sf"/>
</dbReference>
<keyword evidence="12" id="KW-1185">Reference proteome</keyword>
<evidence type="ECO:0000313" key="11">
    <source>
        <dbReference type="EMBL" id="EDO36562.1"/>
    </source>
</evidence>
<dbReference type="PhylomeDB" id="A7SIA8"/>
<protein>
    <recommendedName>
        <fullName evidence="7">Protein-glucosylgalactosylhydroxylysine glucosidase</fullName>
        <ecNumber evidence="6">3.2.1.107</ecNumber>
    </recommendedName>
    <alternativeName>
        <fullName evidence="8">Acid trehalase-like protein 1</fullName>
    </alternativeName>
</protein>
<reference evidence="11 12" key="1">
    <citation type="journal article" date="2007" name="Science">
        <title>Sea anemone genome reveals ancestral eumetazoan gene repertoire and genomic organization.</title>
        <authorList>
            <person name="Putnam N.H."/>
            <person name="Srivastava M."/>
            <person name="Hellsten U."/>
            <person name="Dirks B."/>
            <person name="Chapman J."/>
            <person name="Salamov A."/>
            <person name="Terry A."/>
            <person name="Shapiro H."/>
            <person name="Lindquist E."/>
            <person name="Kapitonov V.V."/>
            <person name="Jurka J."/>
            <person name="Genikhovich G."/>
            <person name="Grigoriev I.V."/>
            <person name="Lucas S.M."/>
            <person name="Steele R.E."/>
            <person name="Finnerty J.R."/>
            <person name="Technau U."/>
            <person name="Martindale M.Q."/>
            <person name="Rokhsar D.S."/>
        </authorList>
    </citation>
    <scope>NUCLEOTIDE SEQUENCE [LARGE SCALE GENOMIC DNA]</scope>
    <source>
        <strain evidence="12">CH2 X CH6</strain>
    </source>
</reference>
<accession>A7SIA8</accession>
<evidence type="ECO:0000256" key="4">
    <source>
        <dbReference type="ARBA" id="ARBA00051415"/>
    </source>
</evidence>
<feature type="non-terminal residue" evidence="11">
    <location>
        <position position="1"/>
    </location>
</feature>
<dbReference type="EC" id="3.2.1.107" evidence="6"/>
<dbReference type="InParanoid" id="A7SIA8"/>